<feature type="transmembrane region" description="Helical" evidence="1">
    <location>
        <begin position="141"/>
        <end position="158"/>
    </location>
</feature>
<feature type="transmembrane region" description="Helical" evidence="1">
    <location>
        <begin position="69"/>
        <end position="90"/>
    </location>
</feature>
<dbReference type="SUPFAM" id="SSF55073">
    <property type="entry name" value="Nucleotide cyclase"/>
    <property type="match status" value="1"/>
</dbReference>
<dbReference type="PROSITE" id="PS50883">
    <property type="entry name" value="EAL"/>
    <property type="match status" value="1"/>
</dbReference>
<dbReference type="AlphaFoldDB" id="A0A1H9LUK8"/>
<dbReference type="PANTHER" id="PTHR33121:SF79">
    <property type="entry name" value="CYCLIC DI-GMP PHOSPHODIESTERASE PDED-RELATED"/>
    <property type="match status" value="1"/>
</dbReference>
<proteinExistence type="predicted"/>
<keyword evidence="1" id="KW-1133">Transmembrane helix</keyword>
<dbReference type="InterPro" id="IPR050706">
    <property type="entry name" value="Cyclic-di-GMP_PDE-like"/>
</dbReference>
<dbReference type="InterPro" id="IPR000160">
    <property type="entry name" value="GGDEF_dom"/>
</dbReference>
<name>A0A1H9LUK8_BUTFI</name>
<dbReference type="GO" id="GO:0071111">
    <property type="term" value="F:cyclic-guanylate-specific phosphodiesterase activity"/>
    <property type="evidence" value="ECO:0007669"/>
    <property type="project" value="InterPro"/>
</dbReference>
<keyword evidence="1" id="KW-0812">Transmembrane</keyword>
<dbReference type="Pfam" id="PF00563">
    <property type="entry name" value="EAL"/>
    <property type="match status" value="1"/>
</dbReference>
<dbReference type="InterPro" id="IPR029787">
    <property type="entry name" value="Nucleotide_cyclase"/>
</dbReference>
<evidence type="ECO:0000259" key="2">
    <source>
        <dbReference type="PROSITE" id="PS50883"/>
    </source>
</evidence>
<dbReference type="Gene3D" id="3.30.70.270">
    <property type="match status" value="1"/>
</dbReference>
<dbReference type="Gene3D" id="3.20.20.450">
    <property type="entry name" value="EAL domain"/>
    <property type="match status" value="1"/>
</dbReference>
<feature type="transmembrane region" description="Helical" evidence="1">
    <location>
        <begin position="36"/>
        <end position="57"/>
    </location>
</feature>
<feature type="transmembrane region" description="Helical" evidence="1">
    <location>
        <begin position="6"/>
        <end position="24"/>
    </location>
</feature>
<dbReference type="eggNOG" id="COG5001">
    <property type="taxonomic scope" value="Bacteria"/>
</dbReference>
<sequence length="643" mass="74209">MQYNISFDICAIVIFVFVLVLFLARKNYATSSNAAYLILLVDSLVAAVSDAITGYTIPNADKVPIFFNYFINSVFFLSMNTVLFWYCYYLLRIIYKTRPFTLLNKVFLIVCGMVDVILIISNPWTKAIFYFDGYEYCSGNLKIVLYIVSFLMLLNCVFETIRNRDSLKIGQILGMVSVTVGNLFSVIFQMFHPSQLITSFTVSMALLVIYMSIQDVDNYVDPLTRAFNQQAFEDTLSGFVKTRNPFTIVTVKLQDFRKVNETAGIVAGNRILEMIASRLRNIVGKENLFYNSGTRFTVLIHDKGMDENSIISQIKFDLRREFQVGDIELRLRPQLIVVRYPDHGKTSFELEDAITYCMRQLEKSNTQEVIYADSLILKQVKRNADMDRIMREAMHNYGFKVFYQPIRDAATGEYHSCEALLRLYDEDYGFISPEEFIPRAEKSGLIIEIGEYVFEEVCKTIRSRKFEQLGIDYVEINLSAVQCIQRDLRDKLQVIMKRYHVKPEMINLEITETAAVSSSEQLLDFMNVMLHGGIRFSLDDYGSGLANMNYLLMYPFNIVKLDKMLIWKAFSQERALVALKYTIEMLKELNYEIIAEGVETKEQADGLAAMGCDKFQGFLYSKPIEKDEFVDFIRKNKAESYEG</sequence>
<evidence type="ECO:0000313" key="4">
    <source>
        <dbReference type="EMBL" id="SER14543.1"/>
    </source>
</evidence>
<accession>A0A1H9LUK8</accession>
<dbReference type="PROSITE" id="PS50887">
    <property type="entry name" value="GGDEF"/>
    <property type="match status" value="1"/>
</dbReference>
<dbReference type="Pfam" id="PF00990">
    <property type="entry name" value="GGDEF"/>
    <property type="match status" value="1"/>
</dbReference>
<dbReference type="CDD" id="cd01948">
    <property type="entry name" value="EAL"/>
    <property type="match status" value="1"/>
</dbReference>
<feature type="domain" description="GGDEF" evidence="3">
    <location>
        <begin position="244"/>
        <end position="374"/>
    </location>
</feature>
<dbReference type="InterPro" id="IPR001633">
    <property type="entry name" value="EAL_dom"/>
</dbReference>
<dbReference type="RefSeq" id="WP_074754077.1">
    <property type="nucleotide sequence ID" value="NZ_FOGJ01000002.1"/>
</dbReference>
<evidence type="ECO:0000259" key="3">
    <source>
        <dbReference type="PROSITE" id="PS50887"/>
    </source>
</evidence>
<feature type="transmembrane region" description="Helical" evidence="1">
    <location>
        <begin position="170"/>
        <end position="190"/>
    </location>
</feature>
<dbReference type="Proteomes" id="UP000182584">
    <property type="component" value="Unassembled WGS sequence"/>
</dbReference>
<dbReference type="InterPro" id="IPR035919">
    <property type="entry name" value="EAL_sf"/>
</dbReference>
<dbReference type="InterPro" id="IPR043128">
    <property type="entry name" value="Rev_trsase/Diguanyl_cyclase"/>
</dbReference>
<organism evidence="4 5">
    <name type="scientific">Butyrivibrio fibrisolvens</name>
    <dbReference type="NCBI Taxonomy" id="831"/>
    <lineage>
        <taxon>Bacteria</taxon>
        <taxon>Bacillati</taxon>
        <taxon>Bacillota</taxon>
        <taxon>Clostridia</taxon>
        <taxon>Lachnospirales</taxon>
        <taxon>Lachnospiraceae</taxon>
        <taxon>Butyrivibrio</taxon>
    </lineage>
</organism>
<protein>
    <submittedName>
        <fullName evidence="4">Diguanylate cyclase/phosphodiesterase</fullName>
    </submittedName>
</protein>
<feature type="transmembrane region" description="Helical" evidence="1">
    <location>
        <begin position="102"/>
        <end position="121"/>
    </location>
</feature>
<dbReference type="OrthoDB" id="9805474at2"/>
<dbReference type="SUPFAM" id="SSF141868">
    <property type="entry name" value="EAL domain-like"/>
    <property type="match status" value="1"/>
</dbReference>
<dbReference type="SMART" id="SM00052">
    <property type="entry name" value="EAL"/>
    <property type="match status" value="1"/>
</dbReference>
<gene>
    <name evidence="4" type="ORF">SAMN04487884_102178</name>
</gene>
<keyword evidence="1" id="KW-0472">Membrane</keyword>
<dbReference type="SMART" id="SM00267">
    <property type="entry name" value="GGDEF"/>
    <property type="match status" value="1"/>
</dbReference>
<dbReference type="EMBL" id="FOGJ01000002">
    <property type="protein sequence ID" value="SER14543.1"/>
    <property type="molecule type" value="Genomic_DNA"/>
</dbReference>
<feature type="domain" description="EAL" evidence="2">
    <location>
        <begin position="383"/>
        <end position="637"/>
    </location>
</feature>
<evidence type="ECO:0000256" key="1">
    <source>
        <dbReference type="SAM" id="Phobius"/>
    </source>
</evidence>
<dbReference type="PANTHER" id="PTHR33121">
    <property type="entry name" value="CYCLIC DI-GMP PHOSPHODIESTERASE PDEF"/>
    <property type="match status" value="1"/>
</dbReference>
<reference evidence="4 5" key="1">
    <citation type="submission" date="2016-10" db="EMBL/GenBank/DDBJ databases">
        <authorList>
            <person name="de Groot N.N."/>
        </authorList>
    </citation>
    <scope>NUCLEOTIDE SEQUENCE [LARGE SCALE GENOMIC DNA]</scope>
    <source>
        <strain evidence="4 5">AR40</strain>
    </source>
</reference>
<evidence type="ECO:0000313" key="5">
    <source>
        <dbReference type="Proteomes" id="UP000182584"/>
    </source>
</evidence>